<evidence type="ECO:0000313" key="11">
    <source>
        <dbReference type="EMBL" id="OQR71299.1"/>
    </source>
</evidence>
<feature type="region of interest" description="Disordered" evidence="9">
    <location>
        <begin position="794"/>
        <end position="822"/>
    </location>
</feature>
<comment type="subcellular location">
    <subcellularLocation>
        <location evidence="1">Cytoplasm</location>
    </subcellularLocation>
</comment>
<dbReference type="GO" id="GO:0004383">
    <property type="term" value="F:guanylate cyclase activity"/>
    <property type="evidence" value="ECO:0007669"/>
    <property type="project" value="UniProtKB-EC"/>
</dbReference>
<dbReference type="InterPro" id="IPR029787">
    <property type="entry name" value="Nucleotide_cyclase"/>
</dbReference>
<protein>
    <recommendedName>
        <fullName evidence="2">guanylate cyclase</fullName>
        <ecNumber evidence="2">4.6.1.2</ecNumber>
    </recommendedName>
</protein>
<feature type="compositionally biased region" description="Low complexity" evidence="9">
    <location>
        <begin position="636"/>
        <end position="654"/>
    </location>
</feature>
<evidence type="ECO:0000256" key="3">
    <source>
        <dbReference type="ARBA" id="ARBA00022490"/>
    </source>
</evidence>
<dbReference type="CDD" id="cd07302">
    <property type="entry name" value="CHD"/>
    <property type="match status" value="1"/>
</dbReference>
<dbReference type="SUPFAM" id="SSF111126">
    <property type="entry name" value="Ligand-binding domain in the NO signalling and Golgi transport"/>
    <property type="match status" value="1"/>
</dbReference>
<dbReference type="GO" id="GO:0005525">
    <property type="term" value="F:GTP binding"/>
    <property type="evidence" value="ECO:0007669"/>
    <property type="project" value="UniProtKB-KW"/>
</dbReference>
<evidence type="ECO:0000256" key="4">
    <source>
        <dbReference type="ARBA" id="ARBA00022741"/>
    </source>
</evidence>
<dbReference type="GO" id="GO:0008074">
    <property type="term" value="C:guanylate cyclase complex, soluble"/>
    <property type="evidence" value="ECO:0007669"/>
    <property type="project" value="TreeGrafter"/>
</dbReference>
<dbReference type="FunCoup" id="A0A1V9XCQ9">
    <property type="interactions" value="44"/>
</dbReference>
<accession>A0A1V9XCQ9</accession>
<dbReference type="PANTHER" id="PTHR45655:SF13">
    <property type="entry name" value="SOLUBLE GUANYLATE CYCLASE GCY-32-RELATED"/>
    <property type="match status" value="1"/>
</dbReference>
<gene>
    <name evidence="11" type="ORF">BIW11_11087</name>
</gene>
<keyword evidence="3" id="KW-0963">Cytoplasm</keyword>
<feature type="domain" description="Guanylate cyclase" evidence="10">
    <location>
        <begin position="436"/>
        <end position="566"/>
    </location>
</feature>
<comment type="similarity">
    <text evidence="8">Belongs to the adenylyl cyclase class-4/guanylyl cyclase family.</text>
</comment>
<feature type="compositionally biased region" description="Polar residues" evidence="9">
    <location>
        <begin position="796"/>
        <end position="806"/>
    </location>
</feature>
<dbReference type="PANTHER" id="PTHR45655">
    <property type="entry name" value="GUANYLATE CYCLASE SOLUBLE SUBUNIT BETA-2"/>
    <property type="match status" value="1"/>
</dbReference>
<dbReference type="Gene3D" id="3.30.450.260">
    <property type="entry name" value="Haem NO binding associated domain"/>
    <property type="match status" value="1"/>
</dbReference>
<dbReference type="Pfam" id="PF07701">
    <property type="entry name" value="HNOBA"/>
    <property type="match status" value="1"/>
</dbReference>
<dbReference type="EC" id="4.6.1.2" evidence="2"/>
<dbReference type="EMBL" id="MNPL01014971">
    <property type="protein sequence ID" value="OQR71299.1"/>
    <property type="molecule type" value="Genomic_DNA"/>
</dbReference>
<reference evidence="11 12" key="1">
    <citation type="journal article" date="2017" name="Gigascience">
        <title>Draft genome of the honey bee ectoparasitic mite, Tropilaelaps mercedesae, is shaped by the parasitic life history.</title>
        <authorList>
            <person name="Dong X."/>
            <person name="Armstrong S.D."/>
            <person name="Xia D."/>
            <person name="Makepeace B.L."/>
            <person name="Darby A.C."/>
            <person name="Kadowaki T."/>
        </authorList>
    </citation>
    <scope>NUCLEOTIDE SEQUENCE [LARGE SCALE GENOMIC DNA]</scope>
    <source>
        <strain evidence="11">Wuxi-XJTLU</strain>
    </source>
</reference>
<feature type="region of interest" description="Disordered" evidence="9">
    <location>
        <begin position="627"/>
        <end position="659"/>
    </location>
</feature>
<dbReference type="InterPro" id="IPR011645">
    <property type="entry name" value="HNOB_dom_associated"/>
</dbReference>
<evidence type="ECO:0000256" key="2">
    <source>
        <dbReference type="ARBA" id="ARBA00012202"/>
    </source>
</evidence>
<dbReference type="InterPro" id="IPR001054">
    <property type="entry name" value="A/G_cyclase"/>
</dbReference>
<dbReference type="SUPFAM" id="SSF55073">
    <property type="entry name" value="Nucleotide cyclase"/>
    <property type="match status" value="1"/>
</dbReference>
<evidence type="ECO:0000256" key="9">
    <source>
        <dbReference type="SAM" id="MobiDB-lite"/>
    </source>
</evidence>
<evidence type="ECO:0000256" key="5">
    <source>
        <dbReference type="ARBA" id="ARBA00023134"/>
    </source>
</evidence>
<feature type="region of interest" description="Disordered" evidence="9">
    <location>
        <begin position="881"/>
        <end position="901"/>
    </location>
</feature>
<dbReference type="Gene3D" id="3.90.1520.10">
    <property type="entry name" value="H-NOX domain"/>
    <property type="match status" value="1"/>
</dbReference>
<dbReference type="AlphaFoldDB" id="A0A1V9XCQ9"/>
<comment type="caution">
    <text evidence="11">The sequence shown here is derived from an EMBL/GenBank/DDBJ whole genome shotgun (WGS) entry which is preliminary data.</text>
</comment>
<evidence type="ECO:0000256" key="1">
    <source>
        <dbReference type="ARBA" id="ARBA00004496"/>
    </source>
</evidence>
<dbReference type="InterPro" id="IPR018297">
    <property type="entry name" value="A/G_cyclase_CS"/>
</dbReference>
<dbReference type="InterPro" id="IPR011644">
    <property type="entry name" value="Heme_NO-bd"/>
</dbReference>
<keyword evidence="12" id="KW-1185">Reference proteome</keyword>
<dbReference type="Pfam" id="PF00211">
    <property type="entry name" value="Guanylate_cyc"/>
    <property type="match status" value="1"/>
</dbReference>
<evidence type="ECO:0000256" key="8">
    <source>
        <dbReference type="RuleBase" id="RU000405"/>
    </source>
</evidence>
<dbReference type="SMART" id="SM00044">
    <property type="entry name" value="CYCc"/>
    <property type="match status" value="1"/>
</dbReference>
<name>A0A1V9XCQ9_9ACAR</name>
<sequence length="924" mass="100529">MFDGKGASRRSRVKRRKSHVKLHGGSFLLHKQYPDDILLKLVQAASDTIGLSADDLLEELGSHFLSYCLARGYDKMLRVLGSNLSDFLSNLDNLHDHVTVSYCNMKAPSFRVTPGPNGSIHLHYYSTRKGLQGIVRGLVKTIARDLFETDVSIGICRVLEQAGERCHFLMEISDNSLLKTNTLQVLAADGVRRGSGGSSCGNRSKRSSFASAHITDHLSKQPQDLCISTRTLCTALPFHALFDRDLTILEVGDSLRAMIRNSVWTSTSPERPTAVKLTDVFRIARPVLEVTFDAILDYLNQAFVLLLRNDVASTRANIFSGGAVATSNEPVRFKGQMISVPESDLLLFVGSPRFTEIEDMARVGVYFSNFPVHDASKDLVLLSHYQKGERELVLEAKLRDDKRKTEDLICSIFPAKVAHCLLKDLPVEAEQFPMISCLFSDIVGFTALCSNENVVPMDIIRLLNRLYVQFDALTNIHQVYKVETIGDAYMVVSSVPEPTADHADRLVMLGLEMVAISHKVQSPVPGHKLEIRVGIHSGAAMAGIVGAHMPRYCLFGHTVTLANRIEARSLPSHVNVSSITKELLVNQGRYFFLQNTNCDDLDVICYFVTCTSGCRWNAEDDQLPVSLSTGGGHFQSPSNSPPAAASPHSTSSSPPDSPLEVQLEEIENVSRQGSIRQLIRARKKFDLPSVSDIIGSNNERRHAQAEMEEHRNSARVSPIRIGQPCPSSSGGLPKIVPCIISIDTVPSRRGSLESDFDRASSSPLGGCPWWQTRDDSRLLAAPFERAGGGVCAGAQTPLSENRSAMTASADERPLGEQGPVSEVGPFASGADLTKCRDLPKKLPSSDHLSALACADSAVPVGGAKIKPVRAKSCYAFGSKSASAGGGAALADESTRSSSGGGGLFHNIKERLLDRSALLAKLFRR</sequence>
<evidence type="ECO:0000256" key="7">
    <source>
        <dbReference type="ARBA" id="ARBA00023293"/>
    </source>
</evidence>
<dbReference type="PROSITE" id="PS00452">
    <property type="entry name" value="GUANYLATE_CYCLASE_1"/>
    <property type="match status" value="1"/>
</dbReference>
<dbReference type="InterPro" id="IPR038158">
    <property type="entry name" value="H-NOX_domain_sf"/>
</dbReference>
<dbReference type="GO" id="GO:0020037">
    <property type="term" value="F:heme binding"/>
    <property type="evidence" value="ECO:0007669"/>
    <property type="project" value="InterPro"/>
</dbReference>
<dbReference type="Proteomes" id="UP000192247">
    <property type="component" value="Unassembled WGS sequence"/>
</dbReference>
<dbReference type="InParanoid" id="A0A1V9XCQ9"/>
<dbReference type="InterPro" id="IPR042463">
    <property type="entry name" value="HNOB_dom_associated_sf"/>
</dbReference>
<keyword evidence="4" id="KW-0547">Nucleotide-binding</keyword>
<dbReference type="GO" id="GO:0019934">
    <property type="term" value="P:cGMP-mediated signaling"/>
    <property type="evidence" value="ECO:0007669"/>
    <property type="project" value="TreeGrafter"/>
</dbReference>
<dbReference type="STRING" id="418985.A0A1V9XCQ9"/>
<keyword evidence="5" id="KW-0342">GTP-binding</keyword>
<evidence type="ECO:0000259" key="10">
    <source>
        <dbReference type="PROSITE" id="PS50125"/>
    </source>
</evidence>
<dbReference type="OrthoDB" id="6127067at2759"/>
<dbReference type="Pfam" id="PF07700">
    <property type="entry name" value="HNOB"/>
    <property type="match status" value="1"/>
</dbReference>
<organism evidence="11 12">
    <name type="scientific">Tropilaelaps mercedesae</name>
    <dbReference type="NCBI Taxonomy" id="418985"/>
    <lineage>
        <taxon>Eukaryota</taxon>
        <taxon>Metazoa</taxon>
        <taxon>Ecdysozoa</taxon>
        <taxon>Arthropoda</taxon>
        <taxon>Chelicerata</taxon>
        <taxon>Arachnida</taxon>
        <taxon>Acari</taxon>
        <taxon>Parasitiformes</taxon>
        <taxon>Mesostigmata</taxon>
        <taxon>Gamasina</taxon>
        <taxon>Dermanyssoidea</taxon>
        <taxon>Laelapidae</taxon>
        <taxon>Tropilaelaps</taxon>
    </lineage>
</organism>
<dbReference type="GO" id="GO:0070482">
    <property type="term" value="P:response to oxygen levels"/>
    <property type="evidence" value="ECO:0007669"/>
    <property type="project" value="TreeGrafter"/>
</dbReference>
<proteinExistence type="inferred from homology"/>
<evidence type="ECO:0000256" key="6">
    <source>
        <dbReference type="ARBA" id="ARBA00023239"/>
    </source>
</evidence>
<keyword evidence="7" id="KW-0141">cGMP biosynthesis</keyword>
<evidence type="ECO:0000313" key="12">
    <source>
        <dbReference type="Proteomes" id="UP000192247"/>
    </source>
</evidence>
<dbReference type="InterPro" id="IPR024096">
    <property type="entry name" value="NO_sig/Golgi_transp_ligand-bd"/>
</dbReference>
<keyword evidence="6 8" id="KW-0456">Lyase</keyword>
<dbReference type="PROSITE" id="PS50125">
    <property type="entry name" value="GUANYLATE_CYCLASE_2"/>
    <property type="match status" value="1"/>
</dbReference>
<dbReference type="Gene3D" id="3.30.70.1230">
    <property type="entry name" value="Nucleotide cyclase"/>
    <property type="match status" value="1"/>
</dbReference>